<reference evidence="12" key="1">
    <citation type="submission" date="2017-02" db="UniProtKB">
        <authorList>
            <consortium name="WormBaseParasite"/>
        </authorList>
    </citation>
    <scope>IDENTIFICATION</scope>
</reference>
<gene>
    <name evidence="9" type="ORF">DME_LOCUS4825</name>
</gene>
<dbReference type="InterPro" id="IPR057520">
    <property type="entry name" value="GRHL1/CP2_C"/>
</dbReference>
<dbReference type="SUPFAM" id="SSF47769">
    <property type="entry name" value="SAM/Pointed domain"/>
    <property type="match status" value="1"/>
</dbReference>
<evidence type="ECO:0000256" key="7">
    <source>
        <dbReference type="PROSITE-ProRule" id="PRU01313"/>
    </source>
</evidence>
<dbReference type="PROSITE" id="PS51968">
    <property type="entry name" value="GRH_CP2_DB"/>
    <property type="match status" value="1"/>
</dbReference>
<dbReference type="EMBL" id="UYYG01001151">
    <property type="protein sequence ID" value="VDN54852.1"/>
    <property type="molecule type" value="Genomic_DNA"/>
</dbReference>
<dbReference type="InterPro" id="IPR013761">
    <property type="entry name" value="SAM/pointed_sf"/>
</dbReference>
<dbReference type="PANTHER" id="PTHR11037:SF21">
    <property type="entry name" value="GEMINI, ISOFORM C"/>
    <property type="match status" value="1"/>
</dbReference>
<dbReference type="GO" id="GO:0000978">
    <property type="term" value="F:RNA polymerase II cis-regulatory region sequence-specific DNA binding"/>
    <property type="evidence" value="ECO:0007669"/>
    <property type="project" value="TreeGrafter"/>
</dbReference>
<evidence type="ECO:0000313" key="12">
    <source>
        <dbReference type="WBParaSite" id="DME_0000046501-mRNA-1"/>
    </source>
</evidence>
<comment type="similarity">
    <text evidence="2">Belongs to the grh/CP2 family. CP2 subfamily.</text>
</comment>
<evidence type="ECO:0000256" key="5">
    <source>
        <dbReference type="ARBA" id="ARBA00023163"/>
    </source>
</evidence>
<dbReference type="OrthoDB" id="5806173at2759"/>
<evidence type="ECO:0000259" key="8">
    <source>
        <dbReference type="PROSITE" id="PS51968"/>
    </source>
</evidence>
<dbReference type="PANTHER" id="PTHR11037">
    <property type="entry name" value="TRANSCRIPTION FACTOR CP2"/>
    <property type="match status" value="1"/>
</dbReference>
<keyword evidence="5" id="KW-0804">Transcription</keyword>
<sequence>MAPTSAAVPIYEEPVTFLNQFHPYEIKCRKVDGSLNFSSIFYKVRSQIEVQAFKHMMIVIRAEFTVITVCFENRKARYQMKELIEAWMKRYPGKRFLEIDIAMCSNISNVKYGTRSAEFTWDSSLPNTSIFLRFSVVSSDFIDNAGEKGQPFRLVFQTYPRDFSQCIQQNSSQIQIFKLRGAERKRQTEREKAARLGRQEHFQPAYDYTILLNNSFEYEVENELRIEKSIDESDLLDGQITSSTSYQISNIASNRRNGEILKRKVEKTICEDCLTLPPRKCLLSTEEQSSSRETSVEISPSSNTLYNYSVMETAEWLRLHRFTKYLNIFSDYDGGDLLRLNIDELASLMENRAEAIRLFHIMRKKLPEPRCVLYVCMGISDVYNMIAVHEGTVKELKKNLEQLSKQKLDVLFLRGPKGIKVIQNWSTESVFRISITDKECLIIPQF</sequence>
<dbReference type="InterPro" id="IPR041418">
    <property type="entry name" value="SAM_3"/>
</dbReference>
<feature type="domain" description="Grh/CP2 DB" evidence="8">
    <location>
        <begin position="1"/>
        <end position="238"/>
    </location>
</feature>
<evidence type="ECO:0000313" key="9">
    <source>
        <dbReference type="EMBL" id="VDN54852.1"/>
    </source>
</evidence>
<evidence type="ECO:0000313" key="10">
    <source>
        <dbReference type="Proteomes" id="UP000038040"/>
    </source>
</evidence>
<evidence type="ECO:0000256" key="1">
    <source>
        <dbReference type="ARBA" id="ARBA00004123"/>
    </source>
</evidence>
<reference evidence="9 11" key="2">
    <citation type="submission" date="2018-11" db="EMBL/GenBank/DDBJ databases">
        <authorList>
            <consortium name="Pathogen Informatics"/>
        </authorList>
    </citation>
    <scope>NUCLEOTIDE SEQUENCE [LARGE SCALE GENOMIC DNA]</scope>
</reference>
<dbReference type="GO" id="GO:0001228">
    <property type="term" value="F:DNA-binding transcription activator activity, RNA polymerase II-specific"/>
    <property type="evidence" value="ECO:0007669"/>
    <property type="project" value="TreeGrafter"/>
</dbReference>
<dbReference type="GO" id="GO:0005634">
    <property type="term" value="C:nucleus"/>
    <property type="evidence" value="ECO:0007669"/>
    <property type="project" value="UniProtKB-SubCell"/>
</dbReference>
<organism evidence="10 12">
    <name type="scientific">Dracunculus medinensis</name>
    <name type="common">Guinea worm</name>
    <dbReference type="NCBI Taxonomy" id="318479"/>
    <lineage>
        <taxon>Eukaryota</taxon>
        <taxon>Metazoa</taxon>
        <taxon>Ecdysozoa</taxon>
        <taxon>Nematoda</taxon>
        <taxon>Chromadorea</taxon>
        <taxon>Rhabditida</taxon>
        <taxon>Spirurina</taxon>
        <taxon>Dracunculoidea</taxon>
        <taxon>Dracunculidae</taxon>
        <taxon>Dracunculus</taxon>
    </lineage>
</organism>
<accession>A0A0N4U1I0</accession>
<evidence type="ECO:0000313" key="11">
    <source>
        <dbReference type="Proteomes" id="UP000274756"/>
    </source>
</evidence>
<name>A0A0N4U1I0_DRAME</name>
<evidence type="ECO:0000256" key="4">
    <source>
        <dbReference type="ARBA" id="ARBA00023125"/>
    </source>
</evidence>
<dbReference type="Proteomes" id="UP000038040">
    <property type="component" value="Unplaced"/>
</dbReference>
<dbReference type="Pfam" id="PF04516">
    <property type="entry name" value="CP2"/>
    <property type="match status" value="1"/>
</dbReference>
<comment type="subcellular location">
    <subcellularLocation>
        <location evidence="1 7">Nucleus</location>
    </subcellularLocation>
</comment>
<dbReference type="STRING" id="318479.A0A0N4U1I0"/>
<dbReference type="Proteomes" id="UP000274756">
    <property type="component" value="Unassembled WGS sequence"/>
</dbReference>
<protein>
    <submittedName>
        <fullName evidence="12">Grh/CP2 DB domain-containing protein</fullName>
    </submittedName>
</protein>
<evidence type="ECO:0000256" key="6">
    <source>
        <dbReference type="ARBA" id="ARBA00023242"/>
    </source>
</evidence>
<dbReference type="Pfam" id="PF25416">
    <property type="entry name" value="GRHL1_C"/>
    <property type="match status" value="1"/>
</dbReference>
<evidence type="ECO:0000256" key="3">
    <source>
        <dbReference type="ARBA" id="ARBA00023015"/>
    </source>
</evidence>
<dbReference type="Pfam" id="PF18016">
    <property type="entry name" value="SAM_3"/>
    <property type="match status" value="1"/>
</dbReference>
<keyword evidence="3" id="KW-0805">Transcription regulation</keyword>
<dbReference type="InterPro" id="IPR007604">
    <property type="entry name" value="CP2"/>
</dbReference>
<keyword evidence="4 7" id="KW-0238">DNA-binding</keyword>
<keyword evidence="6 7" id="KW-0539">Nucleus</keyword>
<evidence type="ECO:0000256" key="2">
    <source>
        <dbReference type="ARBA" id="ARBA00010852"/>
    </source>
</evidence>
<dbReference type="WBParaSite" id="DME_0000046501-mRNA-1">
    <property type="protein sequence ID" value="DME_0000046501-mRNA-1"/>
    <property type="gene ID" value="DME_0000046501"/>
</dbReference>
<dbReference type="AlphaFoldDB" id="A0A0N4U1I0"/>
<proteinExistence type="inferred from homology"/>
<dbReference type="InterPro" id="IPR040167">
    <property type="entry name" value="TF_CP2-like"/>
</dbReference>
<keyword evidence="11" id="KW-1185">Reference proteome</keyword>